<reference evidence="1" key="1">
    <citation type="submission" date="2023-07" db="EMBL/GenBank/DDBJ databases">
        <title>draft genome sequence of fig (Ficus carica).</title>
        <authorList>
            <person name="Takahashi T."/>
            <person name="Nishimura K."/>
        </authorList>
    </citation>
    <scope>NUCLEOTIDE SEQUENCE</scope>
</reference>
<organism evidence="1 2">
    <name type="scientific">Ficus carica</name>
    <name type="common">Common fig</name>
    <dbReference type="NCBI Taxonomy" id="3494"/>
    <lineage>
        <taxon>Eukaryota</taxon>
        <taxon>Viridiplantae</taxon>
        <taxon>Streptophyta</taxon>
        <taxon>Embryophyta</taxon>
        <taxon>Tracheophyta</taxon>
        <taxon>Spermatophyta</taxon>
        <taxon>Magnoliopsida</taxon>
        <taxon>eudicotyledons</taxon>
        <taxon>Gunneridae</taxon>
        <taxon>Pentapetalae</taxon>
        <taxon>rosids</taxon>
        <taxon>fabids</taxon>
        <taxon>Rosales</taxon>
        <taxon>Moraceae</taxon>
        <taxon>Ficeae</taxon>
        <taxon>Ficus</taxon>
    </lineage>
</organism>
<protein>
    <submittedName>
        <fullName evidence="1">Uncharacterized protein</fullName>
    </submittedName>
</protein>
<dbReference type="EMBL" id="BTGU01000103">
    <property type="protein sequence ID" value="GMN60878.1"/>
    <property type="molecule type" value="Genomic_DNA"/>
</dbReference>
<sequence length="88" mass="10025">MLPLPEASPPLDITKGLMTVTITPPFGAQCPRWPYFQLNIGSDTIWTDDCHMTTTRDHRDHEVQIFATRSITEIAEGSEEIRERVERG</sequence>
<comment type="caution">
    <text evidence="1">The sequence shown here is derived from an EMBL/GenBank/DDBJ whole genome shotgun (WGS) entry which is preliminary data.</text>
</comment>
<accession>A0AA88DSX9</accession>
<evidence type="ECO:0000313" key="1">
    <source>
        <dbReference type="EMBL" id="GMN60878.1"/>
    </source>
</evidence>
<name>A0AA88DSX9_FICCA</name>
<evidence type="ECO:0000313" key="2">
    <source>
        <dbReference type="Proteomes" id="UP001187192"/>
    </source>
</evidence>
<keyword evidence="2" id="KW-1185">Reference proteome</keyword>
<dbReference type="Proteomes" id="UP001187192">
    <property type="component" value="Unassembled WGS sequence"/>
</dbReference>
<gene>
    <name evidence="1" type="ORF">TIFTF001_029986</name>
</gene>
<dbReference type="AlphaFoldDB" id="A0AA88DSX9"/>
<proteinExistence type="predicted"/>